<name>K2SPH9_MACPH</name>
<evidence type="ECO:0000313" key="4">
    <source>
        <dbReference type="EMBL" id="EKG18675.1"/>
    </source>
</evidence>
<dbReference type="PANTHER" id="PTHR33365:SF4">
    <property type="entry name" value="CYCLOCHLOROTINE BIOSYNTHESIS PROTEIN O"/>
    <property type="match status" value="1"/>
</dbReference>
<protein>
    <recommendedName>
        <fullName evidence="6">Tat pathway signal sequence</fullName>
    </recommendedName>
</protein>
<dbReference type="VEuPathDB" id="FungiDB:MPH_04068"/>
<comment type="caution">
    <text evidence="4">The sequence shown here is derived from an EMBL/GenBank/DDBJ whole genome shotgun (WGS) entry which is preliminary data.</text>
</comment>
<evidence type="ECO:0000256" key="3">
    <source>
        <dbReference type="SAM" id="Phobius"/>
    </source>
</evidence>
<dbReference type="STRING" id="1126212.K2SPH9"/>
<keyword evidence="3" id="KW-0812">Transmembrane</keyword>
<gene>
    <name evidence="4" type="ORF">MPH_04068</name>
</gene>
<evidence type="ECO:0000313" key="5">
    <source>
        <dbReference type="Proteomes" id="UP000007129"/>
    </source>
</evidence>
<dbReference type="EMBL" id="AHHD01000181">
    <property type="protein sequence ID" value="EKG18675.1"/>
    <property type="molecule type" value="Genomic_DNA"/>
</dbReference>
<dbReference type="Pfam" id="PF11807">
    <property type="entry name" value="UstYa"/>
    <property type="match status" value="1"/>
</dbReference>
<keyword evidence="3" id="KW-0472">Membrane</keyword>
<dbReference type="InParanoid" id="K2SPH9"/>
<dbReference type="InterPro" id="IPR021765">
    <property type="entry name" value="UstYa-like"/>
</dbReference>
<comment type="pathway">
    <text evidence="1">Mycotoxin biosynthesis.</text>
</comment>
<reference evidence="4 5" key="1">
    <citation type="journal article" date="2012" name="BMC Genomics">
        <title>Tools to kill: Genome of one of the most destructive plant pathogenic fungi Macrophomina phaseolina.</title>
        <authorList>
            <person name="Islam M.S."/>
            <person name="Haque M.S."/>
            <person name="Islam M.M."/>
            <person name="Emdad E.M."/>
            <person name="Halim A."/>
            <person name="Hossen Q.M.M."/>
            <person name="Hossain M.Z."/>
            <person name="Ahmed B."/>
            <person name="Rahim S."/>
            <person name="Rahman M.S."/>
            <person name="Alam M.M."/>
            <person name="Hou S."/>
            <person name="Wan X."/>
            <person name="Saito J.A."/>
            <person name="Alam M."/>
        </authorList>
    </citation>
    <scope>NUCLEOTIDE SEQUENCE [LARGE SCALE GENOMIC DNA]</scope>
    <source>
        <strain evidence="4 5">MS6</strain>
    </source>
</reference>
<organism evidence="4 5">
    <name type="scientific">Macrophomina phaseolina (strain MS6)</name>
    <name type="common">Charcoal rot fungus</name>
    <dbReference type="NCBI Taxonomy" id="1126212"/>
    <lineage>
        <taxon>Eukaryota</taxon>
        <taxon>Fungi</taxon>
        <taxon>Dikarya</taxon>
        <taxon>Ascomycota</taxon>
        <taxon>Pezizomycotina</taxon>
        <taxon>Dothideomycetes</taxon>
        <taxon>Dothideomycetes incertae sedis</taxon>
        <taxon>Botryosphaeriales</taxon>
        <taxon>Botryosphaeriaceae</taxon>
        <taxon>Macrophomina</taxon>
    </lineage>
</organism>
<dbReference type="eggNOG" id="ENOG502SJ2Y">
    <property type="taxonomic scope" value="Eukaryota"/>
</dbReference>
<comment type="similarity">
    <text evidence="2">Belongs to the ustYa family.</text>
</comment>
<dbReference type="HOGENOM" id="CLU_042941_2_1_1"/>
<keyword evidence="3" id="KW-1133">Transmembrane helix</keyword>
<evidence type="ECO:0000256" key="2">
    <source>
        <dbReference type="ARBA" id="ARBA00035112"/>
    </source>
</evidence>
<dbReference type="AlphaFoldDB" id="K2SPH9"/>
<accession>K2SPH9</accession>
<evidence type="ECO:0008006" key="6">
    <source>
        <dbReference type="Google" id="ProtNLM"/>
    </source>
</evidence>
<dbReference type="GO" id="GO:0043386">
    <property type="term" value="P:mycotoxin biosynthetic process"/>
    <property type="evidence" value="ECO:0007669"/>
    <property type="project" value="InterPro"/>
</dbReference>
<sequence length="325" mass="37606">MDFTALPLAVRQGYDDRKEKETIPASHGPLTDSEELEALLDFHEVAEIEQRRQPRWLLLGLCASNVVLLALAIALAAKLYSVKECRDPSLGVWSPANNAVEYHEVHFQAALANQTAYMGFPNDEIDKRWSELYDFGISVITEEEAMNLHRPTLPIPGTRDYLVELDVWHSLHCLNDLRKLLYPERYHMLERLTKDGVIDRNSFAFRHWDHCVDALRQSLMCQADIAPIPFHVNVPFNRGIFPRLATTHTCRNFTKIQEWAKAHRAPEFEFMISDPVKLQKIIEESGFDHSPEEDMEGLYWMFPGNQFFQYWRDHPLVESESAGLV</sequence>
<dbReference type="PANTHER" id="PTHR33365">
    <property type="entry name" value="YALI0B05434P"/>
    <property type="match status" value="1"/>
</dbReference>
<proteinExistence type="inferred from homology"/>
<feature type="transmembrane region" description="Helical" evidence="3">
    <location>
        <begin position="56"/>
        <end position="80"/>
    </location>
</feature>
<dbReference type="OrthoDB" id="3687641at2759"/>
<evidence type="ECO:0000256" key="1">
    <source>
        <dbReference type="ARBA" id="ARBA00004685"/>
    </source>
</evidence>
<dbReference type="Proteomes" id="UP000007129">
    <property type="component" value="Unassembled WGS sequence"/>
</dbReference>